<dbReference type="InterPro" id="IPR036291">
    <property type="entry name" value="NAD(P)-bd_dom_sf"/>
</dbReference>
<dbReference type="InterPro" id="IPR042104">
    <property type="entry name" value="PKS_dehydratase_sf"/>
</dbReference>
<dbReference type="SMART" id="SM00826">
    <property type="entry name" value="PKS_DH"/>
    <property type="match status" value="1"/>
</dbReference>
<dbReference type="PROSITE" id="PS52019">
    <property type="entry name" value="PKS_MFAS_DH"/>
    <property type="match status" value="1"/>
</dbReference>
<dbReference type="Pfam" id="PF00698">
    <property type="entry name" value="Acyl_transf_1"/>
    <property type="match status" value="1"/>
</dbReference>
<dbReference type="InterPro" id="IPR009081">
    <property type="entry name" value="PP-bd_ACP"/>
</dbReference>
<dbReference type="GO" id="GO:0016491">
    <property type="term" value="F:oxidoreductase activity"/>
    <property type="evidence" value="ECO:0007669"/>
    <property type="project" value="UniProtKB-KW"/>
</dbReference>
<dbReference type="InterPro" id="IPR042231">
    <property type="entry name" value="Cho/carn_acyl_trans_2"/>
</dbReference>
<feature type="region of interest" description="C-terminal hotdog fold" evidence="8">
    <location>
        <begin position="623"/>
        <end position="781"/>
    </location>
</feature>
<sequence>MSERRSMMPWRYAVVSSARTPEMVCSALNTVLTSESLSSISRVSSLCSVVTYVFTGQGAQWNAMGRELLHTSIIFRESMIKSAKFLAKFGAQWSLLEELGRSAETTRVNDSEIGQPCSTATQIALVDTLSFIGIKPSAVVGHSSGEIAAAYAAQAISHEDAMKISYARGFLSQRARSANSIAGGMLAVGLGKQAVEEYIQRIRRGRLVIACLNSRSSVTVSGDDTAIQELEQMLRERDIFARRLKVDTAYHSHHMELVSQSYLDHLQRLEGIKPRPTVSDIKLISTVTGLPKKNGFDEHYWVQNLVSTVRFNEALSKCGQAKVEGTASARPATHIFLEVGPHHALEGPTRTTVAEELAGVEALCLPTLVRGKNAVTTLLNSAATLFQKGVKLRMERLNTLESEKSSRRPEVLKDLPPYPWDLSKTFWHESHISRSHRLRQHPYHELLGIRDFAAPLEEPCWRHIVSLETLPWLRDHQVDGAIIFPATGYMAMAIEAKKQITSDRRAPGTLYEASSYILKDLNFVKSLVVPESPAVIELRISFRPTYPKGTSRERSLGYWEEFTARSLDEYGKWRTHCSGKISIEVAHEHYEEDELLQGEERLQTLVGEDLHLRRLVEVKARAEPSLDCSAMYQDLTEKGNHYDESFALVRRYQIDERTHSCTGDVETPDIAKLMPHPFMQPFTIHPTTLDALTHTSLPLFRSISKATSCMTVGVGEVRISAQILTAPGTMLEFVNTARLTSRTSAETELAVFQRDPVTGERVLIIEATRGQLQAISSSAETDLLGVSEHVARGKTVHSHEWLLDVDLTPPKKGLKFQDLGPSSEALPPAEHDHILNQATALYISGTLDVVRREEVQQSQKHYLNTLHSFYESHHANELLKNVPRNSHGHYDLTSAAACDILRTAAGLGAEGQAVTRVGDNLAGILTGQIDAHSLLFADDVLARVYGAESYQRCYEHMTQFMRVLSRKNPALRVLEQGAGTGGATVALFSGLAARDQSQAVPFESYDFTDVSRSFFQSVQEGQLAQWVSDGIIKCKVFDINKGLEEQVERYEPGSYDVVVASNALHVSRRLNQALETVKVLLRPGGWLMLVETTNTNPYVNLLFGVFSGWHDGKSLADRKQSGIDDDRVGCPTLSTDAWNDRLIRAGFSGTTYVAHDYDGAGQKSSFIASQSLGPSRPKLPQVSLVLPQTAPGTSSSLEHLAFARNLQSRLVQRYHDRIHVAIHRMHEIEVVDKYGTLYIVLDDMAHPLLGRPTNPLAFDQVKSLVTAADKLLWANIAHTSAAVNNPETALIAGLLRSAREEHNEKDIVIFNMQSQPLHDDPDDVTGRLVDVIHAAYLCQSPPFRTRHNDNEWAYSHGQLLVPRLVVSETVDSLLRSVVVEPSAELGPFHHPERPLKLEIVSPGVLETIRYVDDASVKSLELDPSMVEIKTAAFGLNPKDMIIIMGMNKRAGLSYTGECAGIVTAVGSMWKDKLKAGDRVCAWASTSPFPSRMRVPGSHVCSIPSEMSMEAASTIPVAWGTAWKALVGIAKIRSGQSLLVHAAAGAVGQAVIQVAQKVLGVKEIYATCSSEKRALLTSQLGIPDSHIFSSRSASFKMNLLRATKGRGVDVVVNSLKGDLLRESLDCVAQFGTFVEIGKDDILSKALISLEPLERGITISAFDLTDLAVSRPLEVQDMIGNVLKYFEGPEKPSRLCHIQPLACYDLSRLDEALRIMRTGHHVGKLVLKADENTSVAQIPCAISRPTLNQDGVHLVPGGPGGIGRVIGRWMLERGAKHVALLSRRDASPATKAELERESQKFDANMQVVRCDVSVEADVAALAAKYLDQGVPIRGIVHSAAVLHDAELADMTVQEYEGAVRPKVDGTRLMLQHFDTPDLDYVLLLSSAAGILGPRGAANYAAANAYMDMLSHTYHTKRAKLVVLNLGPVKEAGIVERDKRLYDVFIKQGFVHVTNKEIHMLLDYSCGPAAQKDQCTQIITSLSRDAFEACNPEALHRPLLRLLPRAKSRDNVTGEEQGTSKETALSIRAVLSSTAHADEAVAIVTPVVAAKIAALTGVDVSSLEDDTPLESIGMDSLIVIDLKNWIQRQFGFAMQPSEIMETPGVPILAQLLVNKSPFLQKNSPNGGIDIATPMAGESIHYQSRIDAAKNQPGHQEIQSQTSSHGDSGVELEGFSSPLKSEHARILDQMLDEFLISAACMSKSKEELAETERRVRAVRKVVAREQLGQLDALTQRIRALEAQGHNWQTYFFIGLPYMDVRVSLIPSYNIFAVHPTRDGIQPTATERAATLALAACRCLDNALRDGSDSLARQGVLGSSRLFSSVRLPGRAVDHVVRHALDRSFVALYHGLAFNVAIPQHPTWEDLYALLTDVVNLGASALDSNDGPCIPALTLAARPIWAEMRARLLRIDKHNKDYLDAVESAAFIVCIDNEDFSQPLMAHDMATKVFWGDGHNRWQDKSLQLVACSSGLSGHVCEHSLGDDRSFEPMVKFLAQGIFQEEEALILQSRERQHLQGRAVERPSLLDVRADSVIQQAAERALEELSDRTRSCVVQVHTLPALKRDDKKWSVDLVQLVLHLAGSRFFGFIFPSVETVQGSHRASNARAAICDTTLPEVWAWCHAMASEASSESSPPQELSHEHLASLLFEAVGALRNRRADKLATGIGWNWYLPALRRAAIEQHQDSHKEDTGPNELDHLFEDPLYRRCQVALLRANRFPTSAIVSGNWPETPGTLRTRHDFGDDGSVAFQLFANDLDVDAFWMEIHRAAGDVQNLL</sequence>
<dbReference type="PROSITE" id="PS50075">
    <property type="entry name" value="CARRIER"/>
    <property type="match status" value="1"/>
</dbReference>
<dbReference type="InterPro" id="IPR057326">
    <property type="entry name" value="KR_dom"/>
</dbReference>
<evidence type="ECO:0000256" key="1">
    <source>
        <dbReference type="ARBA" id="ARBA00022450"/>
    </source>
</evidence>
<dbReference type="InterPro" id="IPR013154">
    <property type="entry name" value="ADH-like_N"/>
</dbReference>
<dbReference type="InterPro" id="IPR036736">
    <property type="entry name" value="ACP-like_sf"/>
</dbReference>
<keyword evidence="3" id="KW-0808">Transferase</keyword>
<dbReference type="SUPFAM" id="SSF50129">
    <property type="entry name" value="GroES-like"/>
    <property type="match status" value="1"/>
</dbReference>
<dbReference type="CDD" id="cd02440">
    <property type="entry name" value="AdoMet_MTases"/>
    <property type="match status" value="1"/>
</dbReference>
<dbReference type="InterPro" id="IPR049900">
    <property type="entry name" value="PKS_mFAS_DH"/>
</dbReference>
<dbReference type="InterPro" id="IPR020806">
    <property type="entry name" value="PKS_PP-bd"/>
</dbReference>
<protein>
    <recommendedName>
        <fullName evidence="15">Polyketide synthase</fullName>
    </recommendedName>
</protein>
<feature type="domain" description="Carrier" evidence="11">
    <location>
        <begin position="2036"/>
        <end position="2113"/>
    </location>
</feature>
<dbReference type="Pfam" id="PF08240">
    <property type="entry name" value="ADH_N"/>
    <property type="match status" value="1"/>
</dbReference>
<dbReference type="InterPro" id="IPR013149">
    <property type="entry name" value="ADH-like_C"/>
</dbReference>
<dbReference type="Pfam" id="PF21089">
    <property type="entry name" value="PKS_DH_N"/>
    <property type="match status" value="1"/>
</dbReference>
<keyword evidence="2" id="KW-0597">Phosphoprotein</keyword>
<dbReference type="Gene3D" id="3.40.50.150">
    <property type="entry name" value="Vaccinia Virus protein VP39"/>
    <property type="match status" value="1"/>
</dbReference>
<dbReference type="GO" id="GO:0004312">
    <property type="term" value="F:fatty acid synthase activity"/>
    <property type="evidence" value="ECO:0007669"/>
    <property type="project" value="TreeGrafter"/>
</dbReference>
<dbReference type="InterPro" id="IPR013217">
    <property type="entry name" value="Methyltransf_12"/>
</dbReference>
<dbReference type="Pfam" id="PF00550">
    <property type="entry name" value="PP-binding"/>
    <property type="match status" value="1"/>
</dbReference>
<feature type="coiled-coil region" evidence="9">
    <location>
        <begin position="2197"/>
        <end position="2239"/>
    </location>
</feature>
<dbReference type="SMART" id="SM00827">
    <property type="entry name" value="PKS_AT"/>
    <property type="match status" value="1"/>
</dbReference>
<dbReference type="Pfam" id="PF00755">
    <property type="entry name" value="Carn_acyltransf"/>
    <property type="match status" value="1"/>
</dbReference>
<dbReference type="InterPro" id="IPR016035">
    <property type="entry name" value="Acyl_Trfase/lysoPLipase"/>
</dbReference>
<dbReference type="GO" id="GO:0006633">
    <property type="term" value="P:fatty acid biosynthetic process"/>
    <property type="evidence" value="ECO:0007669"/>
    <property type="project" value="TreeGrafter"/>
</dbReference>
<dbReference type="InterPro" id="IPR001227">
    <property type="entry name" value="Ac_transferase_dom_sf"/>
</dbReference>
<dbReference type="SUPFAM" id="SSF55048">
    <property type="entry name" value="Probable ACP-binding domain of malonyl-CoA ACP transacylase"/>
    <property type="match status" value="1"/>
</dbReference>
<evidence type="ECO:0000313" key="14">
    <source>
        <dbReference type="Proteomes" id="UP001140453"/>
    </source>
</evidence>
<dbReference type="InterPro" id="IPR016036">
    <property type="entry name" value="Malonyl_transacylase_ACP-bd"/>
</dbReference>
<evidence type="ECO:0008006" key="15">
    <source>
        <dbReference type="Google" id="ProtNLM"/>
    </source>
</evidence>
<dbReference type="InterPro" id="IPR049552">
    <property type="entry name" value="PKS_DH_N"/>
</dbReference>
<dbReference type="Gene3D" id="3.10.129.110">
    <property type="entry name" value="Polyketide synthase dehydratase"/>
    <property type="match status" value="1"/>
</dbReference>
<name>A0A9W8YMS9_9PEZI</name>
<feature type="domain" description="PKS/mFAS DH" evidence="12">
    <location>
        <begin position="444"/>
        <end position="781"/>
    </location>
</feature>
<evidence type="ECO:0000256" key="6">
    <source>
        <dbReference type="ARBA" id="ARBA00023268"/>
    </source>
</evidence>
<dbReference type="Gene3D" id="3.30.559.70">
    <property type="entry name" value="Choline/Carnitine o-acyltransferase, domain 2"/>
    <property type="match status" value="1"/>
</dbReference>
<evidence type="ECO:0000256" key="5">
    <source>
        <dbReference type="ARBA" id="ARBA00023002"/>
    </source>
</evidence>
<dbReference type="Gene3D" id="3.30.70.3290">
    <property type="match status" value="1"/>
</dbReference>
<dbReference type="CDD" id="cd05195">
    <property type="entry name" value="enoyl_red"/>
    <property type="match status" value="1"/>
</dbReference>
<dbReference type="Gene3D" id="3.40.50.720">
    <property type="entry name" value="NAD(P)-binding Rossmann-like Domain"/>
    <property type="match status" value="1"/>
</dbReference>
<dbReference type="OrthoDB" id="4757480at2759"/>
<dbReference type="InterPro" id="IPR023213">
    <property type="entry name" value="CAT-like_dom_sf"/>
</dbReference>
<comment type="caution">
    <text evidence="13">The sequence shown here is derived from an EMBL/GenBank/DDBJ whole genome shotgun (WGS) entry which is preliminary data.</text>
</comment>
<evidence type="ECO:0000313" key="13">
    <source>
        <dbReference type="EMBL" id="KAJ4387734.1"/>
    </source>
</evidence>
<evidence type="ECO:0000256" key="7">
    <source>
        <dbReference type="ARBA" id="ARBA00023315"/>
    </source>
</evidence>
<dbReference type="GO" id="GO:0044550">
    <property type="term" value="P:secondary metabolite biosynthetic process"/>
    <property type="evidence" value="ECO:0007669"/>
    <property type="project" value="TreeGrafter"/>
</dbReference>
<dbReference type="GO" id="GO:0031177">
    <property type="term" value="F:phosphopantetheine binding"/>
    <property type="evidence" value="ECO:0007669"/>
    <property type="project" value="InterPro"/>
</dbReference>
<dbReference type="Pfam" id="PF08659">
    <property type="entry name" value="KR"/>
    <property type="match status" value="1"/>
</dbReference>
<evidence type="ECO:0000256" key="8">
    <source>
        <dbReference type="PROSITE-ProRule" id="PRU01363"/>
    </source>
</evidence>
<keyword evidence="6" id="KW-0511">Multifunctional enzyme</keyword>
<dbReference type="SUPFAM" id="SSF52777">
    <property type="entry name" value="CoA-dependent acyltransferases"/>
    <property type="match status" value="2"/>
</dbReference>
<evidence type="ECO:0000256" key="4">
    <source>
        <dbReference type="ARBA" id="ARBA00022857"/>
    </source>
</evidence>
<keyword evidence="1" id="KW-0596">Phosphopantetheine</keyword>
<dbReference type="InterPro" id="IPR049551">
    <property type="entry name" value="PKS_DH_C"/>
</dbReference>
<dbReference type="InterPro" id="IPR029063">
    <property type="entry name" value="SAM-dependent_MTases_sf"/>
</dbReference>
<gene>
    <name evidence="13" type="ORF">N0V93_008333</name>
</gene>
<feature type="active site" description="Proton acceptor; for dehydratase activity" evidence="8">
    <location>
        <position position="476"/>
    </location>
</feature>
<evidence type="ECO:0000256" key="10">
    <source>
        <dbReference type="SAM" id="MobiDB-lite"/>
    </source>
</evidence>
<reference evidence="13" key="1">
    <citation type="submission" date="2022-10" db="EMBL/GenBank/DDBJ databases">
        <title>Tapping the CABI collections for fungal endophytes: first genome assemblies for Collariella, Neodidymelliopsis, Ascochyta clinopodiicola, Didymella pomorum, Didymosphaeria variabile, Neocosmospora piperis and Neocucurbitaria cava.</title>
        <authorList>
            <person name="Hill R."/>
        </authorList>
    </citation>
    <scope>NUCLEOTIDE SEQUENCE</scope>
    <source>
        <strain evidence="13">IMI 355082</strain>
    </source>
</reference>
<dbReference type="Gene3D" id="3.90.180.10">
    <property type="entry name" value="Medium-chain alcohol dehydrogenases, catalytic domain"/>
    <property type="match status" value="1"/>
</dbReference>
<dbReference type="Gene3D" id="3.40.366.10">
    <property type="entry name" value="Malonyl-Coenzyme A Acyl Carrier Protein, domain 2"/>
    <property type="match status" value="1"/>
</dbReference>
<keyword evidence="7" id="KW-0012">Acyltransferase</keyword>
<feature type="region of interest" description="N-terminal hotdog fold" evidence="8">
    <location>
        <begin position="444"/>
        <end position="588"/>
    </location>
</feature>
<dbReference type="Pfam" id="PF08242">
    <property type="entry name" value="Methyltransf_12"/>
    <property type="match status" value="1"/>
</dbReference>
<dbReference type="InterPro" id="IPR050091">
    <property type="entry name" value="PKS_NRPS_Biosynth_Enz"/>
</dbReference>
<keyword evidence="4" id="KW-0521">NADP</keyword>
<organism evidence="13 14">
    <name type="scientific">Gnomoniopsis smithogilvyi</name>
    <dbReference type="NCBI Taxonomy" id="1191159"/>
    <lineage>
        <taxon>Eukaryota</taxon>
        <taxon>Fungi</taxon>
        <taxon>Dikarya</taxon>
        <taxon>Ascomycota</taxon>
        <taxon>Pezizomycotina</taxon>
        <taxon>Sordariomycetes</taxon>
        <taxon>Sordariomycetidae</taxon>
        <taxon>Diaporthales</taxon>
        <taxon>Gnomoniaceae</taxon>
        <taxon>Gnomoniopsis</taxon>
    </lineage>
</organism>
<dbReference type="Pfam" id="PF14765">
    <property type="entry name" value="PS-DH"/>
    <property type="match status" value="1"/>
</dbReference>
<proteinExistence type="predicted"/>
<dbReference type="EMBL" id="JAPEVB010000005">
    <property type="protein sequence ID" value="KAJ4387734.1"/>
    <property type="molecule type" value="Genomic_DNA"/>
</dbReference>
<dbReference type="InterPro" id="IPR039551">
    <property type="entry name" value="Cho/carn_acyl_trans"/>
</dbReference>
<evidence type="ECO:0000256" key="9">
    <source>
        <dbReference type="SAM" id="Coils"/>
    </source>
</evidence>
<evidence type="ECO:0000256" key="2">
    <source>
        <dbReference type="ARBA" id="ARBA00022553"/>
    </source>
</evidence>
<keyword evidence="5" id="KW-0560">Oxidoreductase</keyword>
<dbReference type="PANTHER" id="PTHR43775">
    <property type="entry name" value="FATTY ACID SYNTHASE"/>
    <property type="match status" value="1"/>
</dbReference>
<dbReference type="Gene3D" id="3.30.559.10">
    <property type="entry name" value="Chloramphenicol acetyltransferase-like domain"/>
    <property type="match status" value="1"/>
</dbReference>
<dbReference type="Pfam" id="PF00107">
    <property type="entry name" value="ADH_zinc_N"/>
    <property type="match status" value="1"/>
</dbReference>
<keyword evidence="14" id="KW-1185">Reference proteome</keyword>
<dbReference type="InterPro" id="IPR014043">
    <property type="entry name" value="Acyl_transferase_dom"/>
</dbReference>
<dbReference type="InterPro" id="IPR020843">
    <property type="entry name" value="ER"/>
</dbReference>
<evidence type="ECO:0000256" key="3">
    <source>
        <dbReference type="ARBA" id="ARBA00022679"/>
    </source>
</evidence>
<feature type="compositionally biased region" description="Polar residues" evidence="10">
    <location>
        <begin position="2149"/>
        <end position="2162"/>
    </location>
</feature>
<evidence type="ECO:0000259" key="11">
    <source>
        <dbReference type="PROSITE" id="PS50075"/>
    </source>
</evidence>
<dbReference type="InterPro" id="IPR011032">
    <property type="entry name" value="GroES-like_sf"/>
</dbReference>
<accession>A0A9W8YMS9</accession>
<dbReference type="InterPro" id="IPR013968">
    <property type="entry name" value="PKS_KR"/>
</dbReference>
<dbReference type="Proteomes" id="UP001140453">
    <property type="component" value="Unassembled WGS sequence"/>
</dbReference>
<dbReference type="PANTHER" id="PTHR43775:SF22">
    <property type="entry name" value="SYNTHASE, PUTATIVE (JCVI)-RELATED"/>
    <property type="match status" value="1"/>
</dbReference>
<feature type="region of interest" description="Disordered" evidence="10">
    <location>
        <begin position="2146"/>
        <end position="2166"/>
    </location>
</feature>
<dbReference type="SUPFAM" id="SSF47336">
    <property type="entry name" value="ACP-like"/>
    <property type="match status" value="1"/>
</dbReference>
<dbReference type="InterPro" id="IPR020807">
    <property type="entry name" value="PKS_DH"/>
</dbReference>
<dbReference type="SUPFAM" id="SSF51735">
    <property type="entry name" value="NAD(P)-binding Rossmann-fold domains"/>
    <property type="match status" value="2"/>
</dbReference>
<dbReference type="SMART" id="SM00829">
    <property type="entry name" value="PKS_ER"/>
    <property type="match status" value="1"/>
</dbReference>
<dbReference type="SMART" id="SM00823">
    <property type="entry name" value="PKS_PP"/>
    <property type="match status" value="1"/>
</dbReference>
<dbReference type="Gene3D" id="1.10.1200.10">
    <property type="entry name" value="ACP-like"/>
    <property type="match status" value="1"/>
</dbReference>
<evidence type="ECO:0000259" key="12">
    <source>
        <dbReference type="PROSITE" id="PS52019"/>
    </source>
</evidence>
<dbReference type="SUPFAM" id="SSF53335">
    <property type="entry name" value="S-adenosyl-L-methionine-dependent methyltransferases"/>
    <property type="match status" value="1"/>
</dbReference>
<keyword evidence="9" id="KW-0175">Coiled coil</keyword>
<dbReference type="CDD" id="cd05274">
    <property type="entry name" value="KR_FAS_SDR_x"/>
    <property type="match status" value="1"/>
</dbReference>
<dbReference type="SUPFAM" id="SSF52151">
    <property type="entry name" value="FabD/lysophospholipase-like"/>
    <property type="match status" value="1"/>
</dbReference>
<feature type="active site" description="Proton donor; for dehydratase activity" evidence="8">
    <location>
        <position position="690"/>
    </location>
</feature>
<dbReference type="SMART" id="SM00822">
    <property type="entry name" value="PKS_KR"/>
    <property type="match status" value="1"/>
</dbReference>